<reference evidence="2" key="1">
    <citation type="submission" date="2018-12" db="EMBL/GenBank/DDBJ databases">
        <title>Tengunoibacter tsumagoiensis gen. nov., sp. nov., Dictyobacter kobayashii sp. nov., D. alpinus sp. nov., and D. joshuensis sp. nov. and description of Dictyobacteraceae fam. nov. within the order Ktedonobacterales isolated from Tengu-no-mugimeshi.</title>
        <authorList>
            <person name="Wang C.M."/>
            <person name="Zheng Y."/>
            <person name="Sakai Y."/>
            <person name="Toyoda A."/>
            <person name="Minakuchi Y."/>
            <person name="Abe K."/>
            <person name="Yokota A."/>
            <person name="Yabe S."/>
        </authorList>
    </citation>
    <scope>NUCLEOTIDE SEQUENCE [LARGE SCALE GENOMIC DNA]</scope>
    <source>
        <strain evidence="2">S-27</strain>
    </source>
</reference>
<name>A0A401ZKY2_9CHLR</name>
<comment type="caution">
    <text evidence="1">The sequence shown here is derived from an EMBL/GenBank/DDBJ whole genome shotgun (WGS) entry which is preliminary data.</text>
</comment>
<sequence length="59" mass="6284">MQVPPIGSVGLEAVPARPPHPLVDNLTSLRTSMPHPLHMENKTGANVVAVAPSVEKTMY</sequence>
<organism evidence="1 2">
    <name type="scientific">Dictyobacter aurantiacus</name>
    <dbReference type="NCBI Taxonomy" id="1936993"/>
    <lineage>
        <taxon>Bacteria</taxon>
        <taxon>Bacillati</taxon>
        <taxon>Chloroflexota</taxon>
        <taxon>Ktedonobacteria</taxon>
        <taxon>Ktedonobacterales</taxon>
        <taxon>Dictyobacteraceae</taxon>
        <taxon>Dictyobacter</taxon>
    </lineage>
</organism>
<dbReference type="AlphaFoldDB" id="A0A401ZKY2"/>
<proteinExistence type="predicted"/>
<dbReference type="Proteomes" id="UP000287224">
    <property type="component" value="Unassembled WGS sequence"/>
</dbReference>
<evidence type="ECO:0000313" key="1">
    <source>
        <dbReference type="EMBL" id="GCE07541.1"/>
    </source>
</evidence>
<keyword evidence="2" id="KW-1185">Reference proteome</keyword>
<accession>A0A401ZKY2</accession>
<gene>
    <name evidence="1" type="ORF">KDAU_48700</name>
</gene>
<protein>
    <submittedName>
        <fullName evidence="1">Uncharacterized protein</fullName>
    </submittedName>
</protein>
<evidence type="ECO:0000313" key="2">
    <source>
        <dbReference type="Proteomes" id="UP000287224"/>
    </source>
</evidence>
<dbReference type="EMBL" id="BIFQ01000001">
    <property type="protein sequence ID" value="GCE07541.1"/>
    <property type="molecule type" value="Genomic_DNA"/>
</dbReference>